<feature type="transmembrane region" description="Helical" evidence="1">
    <location>
        <begin position="258"/>
        <end position="279"/>
    </location>
</feature>
<comment type="caution">
    <text evidence="2">The sequence shown here is derived from an EMBL/GenBank/DDBJ whole genome shotgun (WGS) entry which is preliminary data.</text>
</comment>
<feature type="transmembrane region" description="Helical" evidence="1">
    <location>
        <begin position="189"/>
        <end position="209"/>
    </location>
</feature>
<reference evidence="2 3" key="1">
    <citation type="journal article" date="2019" name="Nat. Ecol. Evol.">
        <title>Megaphylogeny resolves global patterns of mushroom evolution.</title>
        <authorList>
            <person name="Varga T."/>
            <person name="Krizsan K."/>
            <person name="Foldi C."/>
            <person name="Dima B."/>
            <person name="Sanchez-Garcia M."/>
            <person name="Sanchez-Ramirez S."/>
            <person name="Szollosi G.J."/>
            <person name="Szarkandi J.G."/>
            <person name="Papp V."/>
            <person name="Albert L."/>
            <person name="Andreopoulos W."/>
            <person name="Angelini C."/>
            <person name="Antonin V."/>
            <person name="Barry K.W."/>
            <person name="Bougher N.L."/>
            <person name="Buchanan P."/>
            <person name="Buyck B."/>
            <person name="Bense V."/>
            <person name="Catcheside P."/>
            <person name="Chovatia M."/>
            <person name="Cooper J."/>
            <person name="Damon W."/>
            <person name="Desjardin D."/>
            <person name="Finy P."/>
            <person name="Geml J."/>
            <person name="Haridas S."/>
            <person name="Hughes K."/>
            <person name="Justo A."/>
            <person name="Karasinski D."/>
            <person name="Kautmanova I."/>
            <person name="Kiss B."/>
            <person name="Kocsube S."/>
            <person name="Kotiranta H."/>
            <person name="LaButti K.M."/>
            <person name="Lechner B.E."/>
            <person name="Liimatainen K."/>
            <person name="Lipzen A."/>
            <person name="Lukacs Z."/>
            <person name="Mihaltcheva S."/>
            <person name="Morgado L.N."/>
            <person name="Niskanen T."/>
            <person name="Noordeloos M.E."/>
            <person name="Ohm R.A."/>
            <person name="Ortiz-Santana B."/>
            <person name="Ovrebo C."/>
            <person name="Racz N."/>
            <person name="Riley R."/>
            <person name="Savchenko A."/>
            <person name="Shiryaev A."/>
            <person name="Soop K."/>
            <person name="Spirin V."/>
            <person name="Szebenyi C."/>
            <person name="Tomsovsky M."/>
            <person name="Tulloss R.E."/>
            <person name="Uehling J."/>
            <person name="Grigoriev I.V."/>
            <person name="Vagvolgyi C."/>
            <person name="Papp T."/>
            <person name="Martin F.M."/>
            <person name="Miettinen O."/>
            <person name="Hibbett D.S."/>
            <person name="Nagy L.G."/>
        </authorList>
    </citation>
    <scope>NUCLEOTIDE SEQUENCE [LARGE SCALE GENOMIC DNA]</scope>
    <source>
        <strain evidence="2 3">FP101781</strain>
    </source>
</reference>
<feature type="transmembrane region" description="Helical" evidence="1">
    <location>
        <begin position="291"/>
        <end position="314"/>
    </location>
</feature>
<feature type="transmembrane region" description="Helical" evidence="1">
    <location>
        <begin position="55"/>
        <end position="79"/>
    </location>
</feature>
<name>A0A4Y7S2V9_COPMI</name>
<feature type="transmembrane region" description="Helical" evidence="1">
    <location>
        <begin position="99"/>
        <end position="125"/>
    </location>
</feature>
<evidence type="ECO:0000313" key="3">
    <source>
        <dbReference type="Proteomes" id="UP000298030"/>
    </source>
</evidence>
<organism evidence="2 3">
    <name type="scientific">Coprinellus micaceus</name>
    <name type="common">Glistening ink-cap mushroom</name>
    <name type="synonym">Coprinus micaceus</name>
    <dbReference type="NCBI Taxonomy" id="71717"/>
    <lineage>
        <taxon>Eukaryota</taxon>
        <taxon>Fungi</taxon>
        <taxon>Dikarya</taxon>
        <taxon>Basidiomycota</taxon>
        <taxon>Agaricomycotina</taxon>
        <taxon>Agaricomycetes</taxon>
        <taxon>Agaricomycetidae</taxon>
        <taxon>Agaricales</taxon>
        <taxon>Agaricineae</taxon>
        <taxon>Psathyrellaceae</taxon>
        <taxon>Coprinellus</taxon>
    </lineage>
</organism>
<proteinExistence type="predicted"/>
<dbReference type="Proteomes" id="UP000298030">
    <property type="component" value="Unassembled WGS sequence"/>
</dbReference>
<sequence>MSPSSVSHCETSAPLGTVQITFSPHLLWTIMSQAEVGQVDPGSHPSPPYKQLSSITMMATFTGSVQIAILSFMNDLLAAGSIQAELFRPDPNDPRRTKYTFYSCGVMVGLVAVALDIGVAAIAAVNAALAYASSTNTSADDVESTVRHSGTRSPEMEARALFCMVLLFVSLLLSGMSLISLSIEFDPSFSVFLAILSFAIFAGIVIAAYRPVIRFGRKWMWALRSARDDMAAFHVYSLLASTVAFVVCLARPRVPSFWYAVTAYGFTILYHLVAVLHEAPSEGVEERPNRLVASTVTSLAIVWVGCVVATVSIKMRSPLGPTEDEVLKYLIAALAGLEGLILAVTAAKKWKVICVRRPRETGNPSSRILYLSAQAMEHEFRKFALAYRRQRPVQTEDIAFFLSTHPFSPQAVRGTLNVIAVKDCIEVVKDSREASPVTAAAGKAVVSLEPNIVEGTNTQGV</sequence>
<feature type="transmembrane region" description="Helical" evidence="1">
    <location>
        <begin position="161"/>
        <end position="183"/>
    </location>
</feature>
<feature type="transmembrane region" description="Helical" evidence="1">
    <location>
        <begin position="230"/>
        <end position="252"/>
    </location>
</feature>
<keyword evidence="1" id="KW-1133">Transmembrane helix</keyword>
<keyword evidence="1" id="KW-0812">Transmembrane</keyword>
<gene>
    <name evidence="2" type="ORF">FA13DRAFT_1721154</name>
</gene>
<accession>A0A4Y7S2V9</accession>
<evidence type="ECO:0000313" key="2">
    <source>
        <dbReference type="EMBL" id="TEB15516.1"/>
    </source>
</evidence>
<protein>
    <submittedName>
        <fullName evidence="2">Uncharacterized protein</fullName>
    </submittedName>
</protein>
<feature type="transmembrane region" description="Helical" evidence="1">
    <location>
        <begin position="326"/>
        <end position="347"/>
    </location>
</feature>
<dbReference type="EMBL" id="QPFP01000353">
    <property type="protein sequence ID" value="TEB15516.1"/>
    <property type="molecule type" value="Genomic_DNA"/>
</dbReference>
<evidence type="ECO:0000256" key="1">
    <source>
        <dbReference type="SAM" id="Phobius"/>
    </source>
</evidence>
<keyword evidence="3" id="KW-1185">Reference proteome</keyword>
<dbReference type="AlphaFoldDB" id="A0A4Y7S2V9"/>
<keyword evidence="1" id="KW-0472">Membrane</keyword>